<comment type="subcellular location">
    <subcellularLocation>
        <location evidence="1">Cell membrane</location>
        <topology evidence="1">Multi-pass membrane protein</topology>
    </subcellularLocation>
</comment>
<dbReference type="GO" id="GO:0070069">
    <property type="term" value="C:cytochrome complex"/>
    <property type="evidence" value="ECO:0007669"/>
    <property type="project" value="InterPro"/>
</dbReference>
<evidence type="ECO:0000256" key="5">
    <source>
        <dbReference type="ARBA" id="ARBA00022617"/>
    </source>
</evidence>
<dbReference type="GO" id="GO:0005886">
    <property type="term" value="C:plasma membrane"/>
    <property type="evidence" value="ECO:0007669"/>
    <property type="project" value="UniProtKB-SubCell"/>
</dbReference>
<keyword evidence="8" id="KW-0249">Electron transport</keyword>
<organism evidence="13 14">
    <name type="scientific">Escherichia coli</name>
    <dbReference type="NCBI Taxonomy" id="562"/>
    <lineage>
        <taxon>Bacteria</taxon>
        <taxon>Pseudomonadati</taxon>
        <taxon>Pseudomonadota</taxon>
        <taxon>Gammaproteobacteria</taxon>
        <taxon>Enterobacterales</taxon>
        <taxon>Enterobacteriaceae</taxon>
        <taxon>Escherichia</taxon>
    </lineage>
</organism>
<gene>
    <name evidence="13" type="primary">appC_3</name>
    <name evidence="13" type="ORF">NCTC11126_01074</name>
</gene>
<dbReference type="AlphaFoldDB" id="A0A2X1K6T2"/>
<evidence type="ECO:0000256" key="6">
    <source>
        <dbReference type="ARBA" id="ARBA00022692"/>
    </source>
</evidence>
<dbReference type="GO" id="GO:0019646">
    <property type="term" value="P:aerobic electron transport chain"/>
    <property type="evidence" value="ECO:0007669"/>
    <property type="project" value="InterPro"/>
</dbReference>
<sequence length="51" mass="6054">MWDVIDLSRWQFALTALYHFLFVPLTLGADFFCWLSWKPFTWSPAKQSTAI</sequence>
<keyword evidence="7" id="KW-0479">Metal-binding</keyword>
<keyword evidence="9 12" id="KW-1133">Transmembrane helix</keyword>
<name>A0A2X1K6T2_ECOLX</name>
<comment type="similarity">
    <text evidence="2">Belongs to the cytochrome ubiquinol oxidase subunit 1 family.</text>
</comment>
<dbReference type="InterPro" id="IPR002585">
    <property type="entry name" value="Cyt-d_ubiquinol_oxidase_su_1"/>
</dbReference>
<evidence type="ECO:0000313" key="14">
    <source>
        <dbReference type="Proteomes" id="UP000250561"/>
    </source>
</evidence>
<keyword evidence="6 12" id="KW-0812">Transmembrane</keyword>
<keyword evidence="10" id="KW-0408">Iron</keyword>
<keyword evidence="3" id="KW-0813">Transport</keyword>
<dbReference type="Pfam" id="PF01654">
    <property type="entry name" value="Cyt_bd_oxida_I"/>
    <property type="match status" value="1"/>
</dbReference>
<dbReference type="Proteomes" id="UP000250561">
    <property type="component" value="Unassembled WGS sequence"/>
</dbReference>
<evidence type="ECO:0000256" key="4">
    <source>
        <dbReference type="ARBA" id="ARBA00022475"/>
    </source>
</evidence>
<evidence type="ECO:0000256" key="7">
    <source>
        <dbReference type="ARBA" id="ARBA00022723"/>
    </source>
</evidence>
<dbReference type="EMBL" id="UARS01000004">
    <property type="protein sequence ID" value="SPW39741.1"/>
    <property type="molecule type" value="Genomic_DNA"/>
</dbReference>
<keyword evidence="5" id="KW-0349">Heme</keyword>
<reference evidence="13 14" key="1">
    <citation type="submission" date="2018-06" db="EMBL/GenBank/DDBJ databases">
        <authorList>
            <consortium name="Pathogen Informatics"/>
            <person name="Doyle S."/>
        </authorList>
    </citation>
    <scope>NUCLEOTIDE SEQUENCE [LARGE SCALE GENOMIC DNA]</scope>
    <source>
        <strain evidence="13 14">NCTC11126</strain>
    </source>
</reference>
<evidence type="ECO:0000256" key="12">
    <source>
        <dbReference type="SAM" id="Phobius"/>
    </source>
</evidence>
<keyword evidence="13" id="KW-0560">Oxidoreductase</keyword>
<evidence type="ECO:0000256" key="3">
    <source>
        <dbReference type="ARBA" id="ARBA00022448"/>
    </source>
</evidence>
<evidence type="ECO:0000256" key="8">
    <source>
        <dbReference type="ARBA" id="ARBA00022982"/>
    </source>
</evidence>
<dbReference type="GO" id="GO:0016491">
    <property type="term" value="F:oxidoreductase activity"/>
    <property type="evidence" value="ECO:0007669"/>
    <property type="project" value="UniProtKB-KW"/>
</dbReference>
<proteinExistence type="inferred from homology"/>
<dbReference type="EC" id="1.10.3.-" evidence="13"/>
<keyword evidence="11 12" id="KW-0472">Membrane</keyword>
<evidence type="ECO:0000256" key="10">
    <source>
        <dbReference type="ARBA" id="ARBA00023004"/>
    </source>
</evidence>
<dbReference type="GO" id="GO:0009055">
    <property type="term" value="F:electron transfer activity"/>
    <property type="evidence" value="ECO:0007669"/>
    <property type="project" value="InterPro"/>
</dbReference>
<feature type="transmembrane region" description="Helical" evidence="12">
    <location>
        <begin position="12"/>
        <end position="37"/>
    </location>
</feature>
<evidence type="ECO:0000256" key="9">
    <source>
        <dbReference type="ARBA" id="ARBA00022989"/>
    </source>
</evidence>
<evidence type="ECO:0000313" key="13">
    <source>
        <dbReference type="EMBL" id="SPW39741.1"/>
    </source>
</evidence>
<evidence type="ECO:0000256" key="2">
    <source>
        <dbReference type="ARBA" id="ARBA00009819"/>
    </source>
</evidence>
<accession>A0A2X1K6T2</accession>
<evidence type="ECO:0000256" key="1">
    <source>
        <dbReference type="ARBA" id="ARBA00004651"/>
    </source>
</evidence>
<evidence type="ECO:0000256" key="11">
    <source>
        <dbReference type="ARBA" id="ARBA00023136"/>
    </source>
</evidence>
<keyword evidence="4" id="KW-1003">Cell membrane</keyword>
<protein>
    <submittedName>
        <fullName evidence="13">Cytochrome bd-II oxidase subunit I</fullName>
        <ecNumber evidence="13">1.10.3.-</ecNumber>
    </submittedName>
</protein>
<dbReference type="GO" id="GO:0046872">
    <property type="term" value="F:metal ion binding"/>
    <property type="evidence" value="ECO:0007669"/>
    <property type="project" value="UniProtKB-KW"/>
</dbReference>